<dbReference type="HOGENOM" id="CLU_1634544_0_0_3"/>
<dbReference type="STRING" id="84588.SYNW0331"/>
<gene>
    <name evidence="1" type="ordered locus">SYNW0331</name>
</gene>
<dbReference type="EMBL" id="BX569689">
    <property type="protein sequence ID" value="CAE06846.1"/>
    <property type="molecule type" value="Genomic_DNA"/>
</dbReference>
<dbReference type="SUPFAM" id="SSF82171">
    <property type="entry name" value="DPP6 N-terminal domain-like"/>
    <property type="match status" value="1"/>
</dbReference>
<dbReference type="Proteomes" id="UP000001422">
    <property type="component" value="Chromosome"/>
</dbReference>
<sequence length="159" mass="17364">MTPTASLLLLSLLLLSCSGPRPTPLPDFNGLLRQNASSRRDPALAQRWLASLTLRGGRERVDLVDLGSRQPVPLPGLNRADAQPISVSVSADGTRLAVVQQRDERTELVLYRRNVGTVQRLPLEPPGVPRAVSLNADGRRLAVQVSRGGRWEVDLIRLP</sequence>
<name>Q7U9C7_PARMW</name>
<reference evidence="1 2" key="1">
    <citation type="journal article" date="2003" name="Nature">
        <title>The genome of a motile marine Synechococcus.</title>
        <authorList>
            <person name="Palenik B."/>
            <person name="Brahamsha B."/>
            <person name="Larimer F."/>
            <person name="Land M."/>
            <person name="Hauser L."/>
            <person name="Chain P."/>
            <person name="Lamerdin J."/>
            <person name="Regala W."/>
            <person name="Allen E.A."/>
            <person name="McCarren J."/>
            <person name="Paulsen I."/>
            <person name="Dufresne A."/>
            <person name="Partensky F."/>
            <person name="Webb E."/>
            <person name="Waterbury J."/>
        </authorList>
    </citation>
    <scope>NUCLEOTIDE SEQUENCE [LARGE SCALE GENOMIC DNA]</scope>
    <source>
        <strain evidence="1 2">WH8102</strain>
    </source>
</reference>
<dbReference type="InterPro" id="IPR011042">
    <property type="entry name" value="6-blade_b-propeller_TolB-like"/>
</dbReference>
<organism evidence="1 2">
    <name type="scientific">Parasynechococcus marenigrum (strain WH8102)</name>
    <dbReference type="NCBI Taxonomy" id="84588"/>
    <lineage>
        <taxon>Bacteria</taxon>
        <taxon>Bacillati</taxon>
        <taxon>Cyanobacteriota</taxon>
        <taxon>Cyanophyceae</taxon>
        <taxon>Synechococcales</taxon>
        <taxon>Prochlorococcaceae</taxon>
        <taxon>Parasynechococcus</taxon>
        <taxon>Parasynechococcus marenigrum</taxon>
    </lineage>
</organism>
<keyword evidence="2" id="KW-1185">Reference proteome</keyword>
<dbReference type="AlphaFoldDB" id="Q7U9C7"/>
<proteinExistence type="predicted"/>
<evidence type="ECO:0000313" key="2">
    <source>
        <dbReference type="Proteomes" id="UP000001422"/>
    </source>
</evidence>
<protein>
    <submittedName>
        <fullName evidence="1">Uncharacterized protein</fullName>
    </submittedName>
</protein>
<dbReference type="KEGG" id="syw:SYNW0331"/>
<dbReference type="Gene3D" id="2.120.10.30">
    <property type="entry name" value="TolB, C-terminal domain"/>
    <property type="match status" value="1"/>
</dbReference>
<accession>Q7U9C7</accession>
<dbReference type="eggNOG" id="COG0823">
    <property type="taxonomic scope" value="Bacteria"/>
</dbReference>
<dbReference type="RefSeq" id="WP_011127205.1">
    <property type="nucleotide sequence ID" value="NC_005070.1"/>
</dbReference>
<evidence type="ECO:0000313" key="1">
    <source>
        <dbReference type="EMBL" id="CAE06846.1"/>
    </source>
</evidence>